<evidence type="ECO:0008006" key="3">
    <source>
        <dbReference type="Google" id="ProtNLM"/>
    </source>
</evidence>
<evidence type="ECO:0000313" key="2">
    <source>
        <dbReference type="Proteomes" id="UP000005709"/>
    </source>
</evidence>
<dbReference type="PROSITE" id="PS51257">
    <property type="entry name" value="PROKAR_LIPOPROTEIN"/>
    <property type="match status" value="1"/>
</dbReference>
<accession>C8PH67</accession>
<comment type="caution">
    <text evidence="1">The sequence shown here is derived from an EMBL/GenBank/DDBJ whole genome shotgun (WGS) entry which is preliminary data.</text>
</comment>
<dbReference type="RefSeq" id="WP_005870925.1">
    <property type="nucleotide sequence ID" value="NZ_ACYG01000022.1"/>
</dbReference>
<dbReference type="OrthoDB" id="5353665at2"/>
<name>C8PH67_9BACT</name>
<proteinExistence type="predicted"/>
<dbReference type="Proteomes" id="UP000005709">
    <property type="component" value="Unassembled WGS sequence"/>
</dbReference>
<evidence type="ECO:0000313" key="1">
    <source>
        <dbReference type="EMBL" id="EEV17888.1"/>
    </source>
</evidence>
<keyword evidence="2" id="KW-1185">Reference proteome</keyword>
<sequence length="255" mass="29281">MKYVLSVALAAFIFAGCGEDEVELVKNYTLPDFKSMSIGTAIEGSKICKNITWNKEENGGLKTVKMVCDLDMERMKAKIVQDKTESLKSYKQRALDTSLNNAMIYYKSKVYDEQGLLKLAKEHCKLNEVKFQETFKTKGKIEFDDEDKIVDCDDKLKGEFQKEYSVDYIIEYLKRAVYYSQLTVEQYDAVFGRKKVEYPSKAVIELNFIVNADKSISLSDKFMVTEDVADDIIKTSSFTGKRVAEDALVIFYERK</sequence>
<organism evidence="1 2">
    <name type="scientific">Campylobacter gracilis RM3268</name>
    <dbReference type="NCBI Taxonomy" id="553220"/>
    <lineage>
        <taxon>Bacteria</taxon>
        <taxon>Pseudomonadati</taxon>
        <taxon>Campylobacterota</taxon>
        <taxon>Epsilonproteobacteria</taxon>
        <taxon>Campylobacterales</taxon>
        <taxon>Campylobacteraceae</taxon>
        <taxon>Campylobacter</taxon>
    </lineage>
</organism>
<protein>
    <recommendedName>
        <fullName evidence="3">Lipoprotein</fullName>
    </recommendedName>
</protein>
<gene>
    <name evidence="1" type="ORF">CAMGR0001_2255</name>
</gene>
<dbReference type="EMBL" id="ACYG01000022">
    <property type="protein sequence ID" value="EEV17888.1"/>
    <property type="molecule type" value="Genomic_DNA"/>
</dbReference>
<reference evidence="1 2" key="1">
    <citation type="submission" date="2009-07" db="EMBL/GenBank/DDBJ databases">
        <authorList>
            <person name="Madupu R."/>
            <person name="Sebastian Y."/>
            <person name="Durkin A.S."/>
            <person name="Torralba M."/>
            <person name="Methe B."/>
            <person name="Sutton G.G."/>
            <person name="Strausberg R.L."/>
            <person name="Nelson K.E."/>
        </authorList>
    </citation>
    <scope>NUCLEOTIDE SEQUENCE [LARGE SCALE GENOMIC DNA]</scope>
    <source>
        <strain evidence="1 2">RM3268</strain>
    </source>
</reference>
<dbReference type="AlphaFoldDB" id="C8PH67"/>